<dbReference type="EMBL" id="AP018786">
    <property type="protein sequence ID" value="BBF24166.1"/>
    <property type="molecule type" value="Genomic_DNA"/>
</dbReference>
<dbReference type="Pfam" id="PF00881">
    <property type="entry name" value="Nitroreductase"/>
    <property type="match status" value="1"/>
</dbReference>
<dbReference type="Proteomes" id="UP000271003">
    <property type="component" value="Chromosome"/>
</dbReference>
<feature type="domain" description="Nitroreductase" evidence="1">
    <location>
        <begin position="8"/>
        <end position="139"/>
    </location>
</feature>
<sequence length="178" mass="19558">MSSLHNLIMHRTSTGAKYLTEPAPGEAELTRAVTCAMRAPCHDAEFPVRFVRIDSRERLADLFEARLPAEATPEERAKARSKATKGPGLIALVIRRTADNARLERENLMTAGAALMNFLLSLEADGFAAKTVSAPEFADPKGLYDPATELLPAFILCGTPREDRPEADVDEVDWIGHW</sequence>
<gene>
    <name evidence="2" type="ORF">SUTMEG_20570</name>
</gene>
<dbReference type="PANTHER" id="PTHR43821">
    <property type="entry name" value="NAD(P)H NITROREDUCTASE YDJA-RELATED"/>
    <property type="match status" value="1"/>
</dbReference>
<proteinExistence type="predicted"/>
<evidence type="ECO:0000259" key="1">
    <source>
        <dbReference type="Pfam" id="PF00881"/>
    </source>
</evidence>
<protein>
    <submittedName>
        <fullName evidence="2">Nitroreductase</fullName>
    </submittedName>
</protein>
<evidence type="ECO:0000313" key="3">
    <source>
        <dbReference type="Proteomes" id="UP000271003"/>
    </source>
</evidence>
<dbReference type="Gene3D" id="3.40.109.10">
    <property type="entry name" value="NADH Oxidase"/>
    <property type="match status" value="1"/>
</dbReference>
<dbReference type="SUPFAM" id="SSF55469">
    <property type="entry name" value="FMN-dependent nitroreductase-like"/>
    <property type="match status" value="1"/>
</dbReference>
<keyword evidence="3" id="KW-1185">Reference proteome</keyword>
<evidence type="ECO:0000313" key="2">
    <source>
        <dbReference type="EMBL" id="BBF24166.1"/>
    </source>
</evidence>
<reference evidence="2 3" key="1">
    <citation type="journal article" date="2018" name="Int. J. Syst. Evol. Microbiol.">
        <title>Mesosutterella multiformis gen. nov., sp. nov., a member of the family Sutterellaceae and Sutterella megalosphaeroides sp. nov., isolated from human faeces.</title>
        <authorList>
            <person name="Sakamoto M."/>
            <person name="Ikeyama N."/>
            <person name="Kunihiro T."/>
            <person name="Iino T."/>
            <person name="Yuki M."/>
            <person name="Ohkuma M."/>
        </authorList>
    </citation>
    <scope>NUCLEOTIDE SEQUENCE [LARGE SCALE GENOMIC DNA]</scope>
    <source>
        <strain evidence="2 3">6FBBBH3</strain>
    </source>
</reference>
<organism evidence="2 3">
    <name type="scientific">Sutterella megalosphaeroides</name>
    <dbReference type="NCBI Taxonomy" id="2494234"/>
    <lineage>
        <taxon>Bacteria</taxon>
        <taxon>Pseudomonadati</taxon>
        <taxon>Pseudomonadota</taxon>
        <taxon>Betaproteobacteria</taxon>
        <taxon>Burkholderiales</taxon>
        <taxon>Sutterellaceae</taxon>
        <taxon>Sutterella</taxon>
    </lineage>
</organism>
<dbReference type="RefSeq" id="WP_170143916.1">
    <property type="nucleotide sequence ID" value="NZ_AP018786.1"/>
</dbReference>
<dbReference type="InterPro" id="IPR029479">
    <property type="entry name" value="Nitroreductase"/>
</dbReference>
<dbReference type="AlphaFoldDB" id="A0A2Z6IHI8"/>
<accession>A0A2Z6IHI8</accession>
<dbReference type="PANTHER" id="PTHR43821:SF1">
    <property type="entry name" value="NAD(P)H NITROREDUCTASE YDJA-RELATED"/>
    <property type="match status" value="1"/>
</dbReference>
<name>A0A2Z6IHI8_9BURK</name>
<dbReference type="GO" id="GO:0016491">
    <property type="term" value="F:oxidoreductase activity"/>
    <property type="evidence" value="ECO:0007669"/>
    <property type="project" value="InterPro"/>
</dbReference>
<dbReference type="InterPro" id="IPR052530">
    <property type="entry name" value="NAD(P)H_nitroreductase"/>
</dbReference>
<dbReference type="InterPro" id="IPR000415">
    <property type="entry name" value="Nitroreductase-like"/>
</dbReference>
<dbReference type="KEGG" id="sutt:SUTMEG_20570"/>